<dbReference type="InterPro" id="IPR054572">
    <property type="entry name" value="TBP-TOTE"/>
</dbReference>
<dbReference type="RefSeq" id="WP_079466075.1">
    <property type="nucleotide sequence ID" value="NZ_FUZE01000015.1"/>
</dbReference>
<dbReference type="Pfam" id="PF13538">
    <property type="entry name" value="UvrD_C_2"/>
    <property type="match status" value="1"/>
</dbReference>
<evidence type="ECO:0000313" key="3">
    <source>
        <dbReference type="EMBL" id="SKB93872.1"/>
    </source>
</evidence>
<dbReference type="InterPro" id="IPR027417">
    <property type="entry name" value="P-loop_NTPase"/>
</dbReference>
<organism evidence="3 4">
    <name type="scientific">Chryseobacterium balustinum</name>
    <dbReference type="NCBI Taxonomy" id="246"/>
    <lineage>
        <taxon>Bacteria</taxon>
        <taxon>Pseudomonadati</taxon>
        <taxon>Bacteroidota</taxon>
        <taxon>Flavobacteriia</taxon>
        <taxon>Flavobacteriales</taxon>
        <taxon>Weeksellaceae</taxon>
        <taxon>Chryseobacterium group</taxon>
        <taxon>Chryseobacterium</taxon>
    </lineage>
</organism>
<keyword evidence="4" id="KW-1185">Reference proteome</keyword>
<reference evidence="3 4" key="1">
    <citation type="submission" date="2017-02" db="EMBL/GenBank/DDBJ databases">
        <authorList>
            <person name="Varghese N."/>
            <person name="Submissions S."/>
        </authorList>
    </citation>
    <scope>NUCLEOTIDE SEQUENCE [LARGE SCALE GENOMIC DNA]</scope>
    <source>
        <strain evidence="3 4">DSM 16775</strain>
    </source>
</reference>
<feature type="domain" description="TATA-binding-like protein" evidence="2">
    <location>
        <begin position="613"/>
        <end position="691"/>
    </location>
</feature>
<accession>A0ABY1LBE7</accession>
<dbReference type="Proteomes" id="UP000190669">
    <property type="component" value="Unassembled WGS sequence"/>
</dbReference>
<name>A0ABY1LBE7_9FLAO</name>
<dbReference type="InterPro" id="IPR050534">
    <property type="entry name" value="Coronavir_polyprotein_1ab"/>
</dbReference>
<proteinExistence type="predicted"/>
<feature type="domain" description="TATA-binding-like protein" evidence="2">
    <location>
        <begin position="528"/>
        <end position="596"/>
    </location>
</feature>
<dbReference type="InterPro" id="IPR027785">
    <property type="entry name" value="UvrD-like_helicase_C"/>
</dbReference>
<evidence type="ECO:0000259" key="1">
    <source>
        <dbReference type="Pfam" id="PF13538"/>
    </source>
</evidence>
<gene>
    <name evidence="3" type="ORF">SAMN05421800_11545</name>
</gene>
<evidence type="ECO:0000259" key="2">
    <source>
        <dbReference type="Pfam" id="PF22721"/>
    </source>
</evidence>
<dbReference type="PANTHER" id="PTHR43788">
    <property type="entry name" value="DNA2/NAM7 HELICASE FAMILY MEMBER"/>
    <property type="match status" value="1"/>
</dbReference>
<dbReference type="EMBL" id="FUZE01000015">
    <property type="protein sequence ID" value="SKB93872.1"/>
    <property type="molecule type" value="Genomic_DNA"/>
</dbReference>
<feature type="domain" description="UvrD-like helicase C-terminal" evidence="1">
    <location>
        <begin position="430"/>
        <end position="477"/>
    </location>
</feature>
<dbReference type="Gene3D" id="3.40.50.300">
    <property type="entry name" value="P-loop containing nucleotide triphosphate hydrolases"/>
    <property type="match status" value="2"/>
</dbReference>
<protein>
    <submittedName>
        <fullName evidence="3">UvrD-like helicase C-terminal domain-containing protein</fullName>
    </submittedName>
</protein>
<dbReference type="CDD" id="cd17933">
    <property type="entry name" value="DEXSc_RecD-like"/>
    <property type="match status" value="1"/>
</dbReference>
<sequence>MQIRSFFQITLNTDQENIIQNLEDFLESNDSVFLLKGYAGTGKTTLVKGIIDALNAEKKRFLVCAPTGRAAKILRNKTGYGKTIHSTIYDFDNLQTINSDKEDLAEHSFQYYFPVVKLELNTIIIVDEASMISSRENKNELFTFGSNILLNDLLTFAQLHNNTNNKIIFIGDPAQLAPVGDNNSWALETSFFAEKKIGVREVFLTQVMRQKDNLILENAMSIRNCIDHPTKRELKFKFDEESCHNFNSKNIVEKYCALFPKPNFDNGVIINYSNAQNYWYNKEIREKYFPDSPNIAVGDLVQIINNNYHKYKTEIYNGEFAIVVNVGDIIKQSAPVFVDVNGEKKKKVIELTYRKVTLRLPDFDEDVEAYINETLLQSTSRDLKIDEMKAVYINTLMRFRDVNPNSKINSEQFKNFLKNDDFYNAIRIKYGYSITGHKAQGGEWKQVFVDYSGRASLSKDALRWSYTSTTRASEILYAINFPDFGQFYKLKFSNVESISSVPNNALNFEKVPTSPFHQVTAHKCKSWLYWNVLEKLEDSDFIIESIISEEYCEKYTFRYFDELVSAQIFHKLSGFYEKDFILTAGNDEPFQKLQEVLIKPNQVQFPSAYKASEAFLEDIYSIISAACTDLGIQIYNVVENLENYNVAYYFETFNKLSYIQFCFKKSKEFTTAIVKTSGHLQDEKLIKLIEKITEYATISTN</sequence>
<dbReference type="Pfam" id="PF13604">
    <property type="entry name" value="AAA_30"/>
    <property type="match status" value="1"/>
</dbReference>
<comment type="caution">
    <text evidence="3">The sequence shown here is derived from an EMBL/GenBank/DDBJ whole genome shotgun (WGS) entry which is preliminary data.</text>
</comment>
<dbReference type="SUPFAM" id="SSF52540">
    <property type="entry name" value="P-loop containing nucleoside triphosphate hydrolases"/>
    <property type="match status" value="1"/>
</dbReference>
<evidence type="ECO:0000313" key="4">
    <source>
        <dbReference type="Proteomes" id="UP000190669"/>
    </source>
</evidence>
<dbReference type="Pfam" id="PF22721">
    <property type="entry name" value="TBP-TOTE"/>
    <property type="match status" value="2"/>
</dbReference>